<reference evidence="9" key="1">
    <citation type="submission" date="2021-01" db="EMBL/GenBank/DDBJ databases">
        <title>Modified the classification status of verrucomicrobia.</title>
        <authorList>
            <person name="Feng X."/>
        </authorList>
    </citation>
    <scope>NUCLEOTIDE SEQUENCE</scope>
    <source>
        <strain evidence="9">KCTC 22041</strain>
    </source>
</reference>
<dbReference type="EMBL" id="JAENIJ010000030">
    <property type="protein sequence ID" value="MBK1883925.1"/>
    <property type="molecule type" value="Genomic_DNA"/>
</dbReference>
<dbReference type="SUPFAM" id="SSF52374">
    <property type="entry name" value="Nucleotidylyl transferase"/>
    <property type="match status" value="1"/>
</dbReference>
<dbReference type="GO" id="GO:0006424">
    <property type="term" value="P:glutamyl-tRNA aminoacylation"/>
    <property type="evidence" value="ECO:0007669"/>
    <property type="project" value="TreeGrafter"/>
</dbReference>
<keyword evidence="3 7" id="KW-0547">Nucleotide-binding</keyword>
<dbReference type="InterPro" id="IPR000924">
    <property type="entry name" value="Glu/Gln-tRNA-synth"/>
</dbReference>
<keyword evidence="2" id="KW-0479">Metal-binding</keyword>
<dbReference type="EC" id="6.1.1.-" evidence="9"/>
<dbReference type="Pfam" id="PF00749">
    <property type="entry name" value="tRNA-synt_1c"/>
    <property type="match status" value="1"/>
</dbReference>
<dbReference type="InterPro" id="IPR001412">
    <property type="entry name" value="aa-tRNA-synth_I_CS"/>
</dbReference>
<evidence type="ECO:0000256" key="6">
    <source>
        <dbReference type="ARBA" id="ARBA00023146"/>
    </source>
</evidence>
<dbReference type="PRINTS" id="PR00987">
    <property type="entry name" value="TRNASYNTHGLU"/>
</dbReference>
<dbReference type="NCBIfam" id="NF004315">
    <property type="entry name" value="PRK05710.1-4"/>
    <property type="match status" value="1"/>
</dbReference>
<evidence type="ECO:0000256" key="2">
    <source>
        <dbReference type="ARBA" id="ARBA00022723"/>
    </source>
</evidence>
<evidence type="ECO:0000256" key="1">
    <source>
        <dbReference type="ARBA" id="ARBA00022598"/>
    </source>
</evidence>
<evidence type="ECO:0000256" key="4">
    <source>
        <dbReference type="ARBA" id="ARBA00022833"/>
    </source>
</evidence>
<comment type="caution">
    <text evidence="9">The sequence shown here is derived from an EMBL/GenBank/DDBJ whole genome shotgun (WGS) entry which is preliminary data.</text>
</comment>
<dbReference type="PANTHER" id="PTHR43311">
    <property type="entry name" value="GLUTAMATE--TRNA LIGASE"/>
    <property type="match status" value="1"/>
</dbReference>
<keyword evidence="4" id="KW-0862">Zinc</keyword>
<accession>A0A934VX32</accession>
<sequence>MRTRFAPSPTGKLHLGHAYAAFVAHDLARKHSGQFLLRHEDIDTTRVREEFYGGIESDLHWLDLSWDEPPLRQSDRLDAYASALEKLRNLGTVYPCFCTRREILAGTQSILSAPHGPDGPLYPGTCRTLTADERDAKIAAGVPHCWRLDAAAASEFAPHLKFTDLRLGEHPVNPQRLGDVVLARKDIGTAYHLAVVVDDAFQKITHVTRGEDLFESTHVHRLLQALLGFPEPVYLHHPLILDENGVRLAKRNESMAVEHFRENGTSPESLFSQFPDPISG</sequence>
<gene>
    <name evidence="9" type="primary">gluQRS</name>
    <name evidence="9" type="ORF">JIN85_16015</name>
</gene>
<dbReference type="InterPro" id="IPR020058">
    <property type="entry name" value="Glu/Gln-tRNA-synth_Ib_cat-dom"/>
</dbReference>
<evidence type="ECO:0000256" key="3">
    <source>
        <dbReference type="ARBA" id="ARBA00022741"/>
    </source>
</evidence>
<evidence type="ECO:0000256" key="5">
    <source>
        <dbReference type="ARBA" id="ARBA00022840"/>
    </source>
</evidence>
<name>A0A934VX32_9BACT</name>
<keyword evidence="5 7" id="KW-0067">ATP-binding</keyword>
<evidence type="ECO:0000313" key="9">
    <source>
        <dbReference type="EMBL" id="MBK1883925.1"/>
    </source>
</evidence>
<keyword evidence="1 7" id="KW-0436">Ligase</keyword>
<proteinExistence type="inferred from homology"/>
<keyword evidence="7" id="KW-0648">Protein biosynthesis</keyword>
<keyword evidence="10" id="KW-1185">Reference proteome</keyword>
<dbReference type="PROSITE" id="PS00178">
    <property type="entry name" value="AA_TRNA_LIGASE_I"/>
    <property type="match status" value="1"/>
</dbReference>
<feature type="domain" description="Glutamyl/glutaminyl-tRNA synthetase class Ib catalytic" evidence="8">
    <location>
        <begin position="2"/>
        <end position="272"/>
    </location>
</feature>
<dbReference type="AlphaFoldDB" id="A0A934VX32"/>
<evidence type="ECO:0000313" key="10">
    <source>
        <dbReference type="Proteomes" id="UP000603141"/>
    </source>
</evidence>
<evidence type="ECO:0000256" key="7">
    <source>
        <dbReference type="RuleBase" id="RU363037"/>
    </source>
</evidence>
<comment type="similarity">
    <text evidence="7">Belongs to the class-I aminoacyl-tRNA synthetase family.</text>
</comment>
<dbReference type="InterPro" id="IPR049940">
    <property type="entry name" value="GluQ/Sye"/>
</dbReference>
<dbReference type="InterPro" id="IPR014729">
    <property type="entry name" value="Rossmann-like_a/b/a_fold"/>
</dbReference>
<dbReference type="GO" id="GO:0004818">
    <property type="term" value="F:glutamate-tRNA ligase activity"/>
    <property type="evidence" value="ECO:0007669"/>
    <property type="project" value="TreeGrafter"/>
</dbReference>
<dbReference type="GO" id="GO:0005829">
    <property type="term" value="C:cytosol"/>
    <property type="evidence" value="ECO:0007669"/>
    <property type="project" value="TreeGrafter"/>
</dbReference>
<dbReference type="Gene3D" id="3.40.50.620">
    <property type="entry name" value="HUPs"/>
    <property type="match status" value="1"/>
</dbReference>
<dbReference type="Proteomes" id="UP000603141">
    <property type="component" value="Unassembled WGS sequence"/>
</dbReference>
<evidence type="ECO:0000259" key="8">
    <source>
        <dbReference type="Pfam" id="PF00749"/>
    </source>
</evidence>
<organism evidence="9 10">
    <name type="scientific">Luteolibacter pohnpeiensis</name>
    <dbReference type="NCBI Taxonomy" id="454153"/>
    <lineage>
        <taxon>Bacteria</taxon>
        <taxon>Pseudomonadati</taxon>
        <taxon>Verrucomicrobiota</taxon>
        <taxon>Verrucomicrobiia</taxon>
        <taxon>Verrucomicrobiales</taxon>
        <taxon>Verrucomicrobiaceae</taxon>
        <taxon>Luteolibacter</taxon>
    </lineage>
</organism>
<dbReference type="PANTHER" id="PTHR43311:SF1">
    <property type="entry name" value="GLUTAMYL-Q TRNA(ASP) SYNTHETASE"/>
    <property type="match status" value="1"/>
</dbReference>
<protein>
    <submittedName>
        <fullName evidence="9">tRNA glutamyl-Q(34) synthetase GluQRS</fullName>
        <ecNumber evidence="9">6.1.1.-</ecNumber>
    </submittedName>
</protein>
<dbReference type="GO" id="GO:0005524">
    <property type="term" value="F:ATP binding"/>
    <property type="evidence" value="ECO:0007669"/>
    <property type="project" value="UniProtKB-KW"/>
</dbReference>
<keyword evidence="6 7" id="KW-0030">Aminoacyl-tRNA synthetase</keyword>